<sequence length="81" mass="9211">MNNKAYESGYLEGKSEGFEQGVSYGANRMFETIFTAYQENGLSLKKLKKIQKEFFDSLEASNGDENIADFTMADEVEEFND</sequence>
<dbReference type="Proteomes" id="UP000183028">
    <property type="component" value="Unassembled WGS sequence"/>
</dbReference>
<evidence type="ECO:0000313" key="1">
    <source>
        <dbReference type="EMBL" id="SEI72395.1"/>
    </source>
</evidence>
<proteinExistence type="predicted"/>
<dbReference type="STRING" id="322505.SAMN04487836_10873"/>
<dbReference type="OrthoDB" id="9870272at2"/>
<gene>
    <name evidence="1" type="ORF">SAMN04487834_101925</name>
</gene>
<organism evidence="1 2">
    <name type="scientific">Sharpea azabuensis</name>
    <dbReference type="NCBI Taxonomy" id="322505"/>
    <lineage>
        <taxon>Bacteria</taxon>
        <taxon>Bacillati</taxon>
        <taxon>Bacillota</taxon>
        <taxon>Erysipelotrichia</taxon>
        <taxon>Erysipelotrichales</taxon>
        <taxon>Coprobacillaceae</taxon>
        <taxon>Sharpea</taxon>
    </lineage>
</organism>
<dbReference type="EMBL" id="FNYK01000019">
    <property type="protein sequence ID" value="SEI72395.1"/>
    <property type="molecule type" value="Genomic_DNA"/>
</dbReference>
<keyword evidence="2" id="KW-1185">Reference proteome</keyword>
<dbReference type="RefSeq" id="WP_033161698.1">
    <property type="nucleotide sequence ID" value="NZ_CACVPP010000001.1"/>
</dbReference>
<reference evidence="2" key="1">
    <citation type="submission" date="2016-10" db="EMBL/GenBank/DDBJ databases">
        <authorList>
            <person name="Varghese N."/>
        </authorList>
    </citation>
    <scope>NUCLEOTIDE SEQUENCE [LARGE SCALE GENOMIC DNA]</scope>
    <source>
        <strain evidence="2">DSM 20406</strain>
    </source>
</reference>
<accession>A0A1H6T830</accession>
<name>A0A1H6T830_9FIRM</name>
<dbReference type="GeneID" id="54119111"/>
<dbReference type="AlphaFoldDB" id="A0A1H6T830"/>
<protein>
    <submittedName>
        <fullName evidence="1">Uncharacterized protein</fullName>
    </submittedName>
</protein>
<evidence type="ECO:0000313" key="2">
    <source>
        <dbReference type="Proteomes" id="UP000183028"/>
    </source>
</evidence>